<accession>A0A1W2BS08</accession>
<dbReference type="EMBL" id="FWXS01000007">
    <property type="protein sequence ID" value="SMC75526.1"/>
    <property type="molecule type" value="Genomic_DNA"/>
</dbReference>
<dbReference type="Proteomes" id="UP000192393">
    <property type="component" value="Unassembled WGS sequence"/>
</dbReference>
<proteinExistence type="predicted"/>
<dbReference type="OrthoDB" id="795069at2"/>
<evidence type="ECO:0000313" key="2">
    <source>
        <dbReference type="Proteomes" id="UP000192393"/>
    </source>
</evidence>
<reference evidence="1 2" key="1">
    <citation type="submission" date="2017-04" db="EMBL/GenBank/DDBJ databases">
        <authorList>
            <person name="Afonso C.L."/>
            <person name="Miller P.J."/>
            <person name="Scott M.A."/>
            <person name="Spackman E."/>
            <person name="Goraichik I."/>
            <person name="Dimitrov K.M."/>
            <person name="Suarez D.L."/>
            <person name="Swayne D.E."/>
        </authorList>
    </citation>
    <scope>NUCLEOTIDE SEQUENCE [LARGE SCALE GENOMIC DNA]</scope>
    <source>
        <strain evidence="1 2">CGMCC 1.12708</strain>
    </source>
</reference>
<keyword evidence="2" id="KW-1185">Reference proteome</keyword>
<dbReference type="STRING" id="1434700.SAMN06296427_10776"/>
<organism evidence="1 2">
    <name type="scientific">Moheibacter sediminis</name>
    <dbReference type="NCBI Taxonomy" id="1434700"/>
    <lineage>
        <taxon>Bacteria</taxon>
        <taxon>Pseudomonadati</taxon>
        <taxon>Bacteroidota</taxon>
        <taxon>Flavobacteriia</taxon>
        <taxon>Flavobacteriales</taxon>
        <taxon>Weeksellaceae</taxon>
        <taxon>Moheibacter</taxon>
    </lineage>
</organism>
<protein>
    <recommendedName>
        <fullName evidence="3">Phage/plasmid replication protein, gene II/X family</fullName>
    </recommendedName>
</protein>
<sequence>MIDYQVSKVTHLPKDLLDRYYRSEKNMIPFEWRGTMYKPIYHSGNELLVKSFNAELEGIRLNLRNDELIVSNSLHKFQKENNYSDFAHSELVESIDRLSEFLGINSKLFKLSKLEIGVNTETEYADEYWNSILHYKNKPFNSMLKGTKAYGKKIIMEQISVKSYNKTTENYLHYGEAIRRNLLRTEIELRGKKQMVVAPNLESLKSKDVICKLRTKFLYYFERIIFDELFDLKGIKNQDLELLFAGKNSDYWKTFRKVNMESYKKRKQKYNRLHSERKIESFNDEIFLQIIQKMDYLINE</sequence>
<evidence type="ECO:0000313" key="1">
    <source>
        <dbReference type="EMBL" id="SMC75526.1"/>
    </source>
</evidence>
<dbReference type="RefSeq" id="WP_143736468.1">
    <property type="nucleotide sequence ID" value="NZ_FWXS01000007.1"/>
</dbReference>
<gene>
    <name evidence="1" type="ORF">SAMN06296427_10776</name>
</gene>
<dbReference type="AlphaFoldDB" id="A0A1W2BS08"/>
<name>A0A1W2BS08_9FLAO</name>
<evidence type="ECO:0008006" key="3">
    <source>
        <dbReference type="Google" id="ProtNLM"/>
    </source>
</evidence>